<proteinExistence type="predicted"/>
<comment type="caution">
    <text evidence="1">The sequence shown here is derived from an EMBL/GenBank/DDBJ whole genome shotgun (WGS) entry which is preliminary data.</text>
</comment>
<dbReference type="Proteomes" id="UP001567537">
    <property type="component" value="Unassembled WGS sequence"/>
</dbReference>
<protein>
    <submittedName>
        <fullName evidence="1">Uncharacterized protein</fullName>
    </submittedName>
</protein>
<organism evidence="1 2">
    <name type="scientific">Streptomyces pimonensis</name>
    <dbReference type="NCBI Taxonomy" id="2860288"/>
    <lineage>
        <taxon>Bacteria</taxon>
        <taxon>Bacillati</taxon>
        <taxon>Actinomycetota</taxon>
        <taxon>Actinomycetes</taxon>
        <taxon>Kitasatosporales</taxon>
        <taxon>Streptomycetaceae</taxon>
        <taxon>Streptomyces</taxon>
    </lineage>
</organism>
<evidence type="ECO:0000313" key="2">
    <source>
        <dbReference type="Proteomes" id="UP001567537"/>
    </source>
</evidence>
<evidence type="ECO:0000313" key="1">
    <source>
        <dbReference type="EMBL" id="MEZ3180835.1"/>
    </source>
</evidence>
<sequence length="64" mass="7232">MNPERYHLVLSSAGRPVAQGWWGSETTARDKFTEWVGEWGKPGAQVTLLDEETGETLTEWPDRA</sequence>
<dbReference type="RefSeq" id="WP_371239792.1">
    <property type="nucleotide sequence ID" value="NZ_JAHWZY010000019.1"/>
</dbReference>
<reference evidence="1 2" key="1">
    <citation type="journal article" date="2021" name="Res Sq">
        <title>Streptomyces Pimoensis sp. nov., Isolated From the Taklimakan Desert in Xinjiang, China.</title>
        <authorList>
            <person name="Zhang P."/>
            <person name="Luo X."/>
            <person name="Luo X."/>
            <person name="Liu Z."/>
            <person name="Xia Z."/>
            <person name="Wan C."/>
            <person name="zhang L."/>
        </authorList>
    </citation>
    <scope>NUCLEOTIDE SEQUENCE [LARGE SCALE GENOMIC DNA]</scope>
    <source>
        <strain evidence="1 2">TRM75549</strain>
    </source>
</reference>
<accession>A0ABV4J608</accession>
<name>A0ABV4J608_9ACTN</name>
<keyword evidence="2" id="KW-1185">Reference proteome</keyword>
<dbReference type="EMBL" id="JAHWZY010000019">
    <property type="protein sequence ID" value="MEZ3180835.1"/>
    <property type="molecule type" value="Genomic_DNA"/>
</dbReference>
<gene>
    <name evidence="1" type="ORF">KYY02_19710</name>
</gene>